<proteinExistence type="predicted"/>
<comment type="subcellular location">
    <subcellularLocation>
        <location evidence="1">Cytoplasm</location>
        <location evidence="1">Cytosol</location>
    </subcellularLocation>
</comment>
<sequence length="367" mass="40657">MDTVIVKQLIVGFCEEVPSPWKDHPEWNCCHATGTVSYVCTQAEEGVDVVFDLGSPWNREEVVQLLKEQFRKNVANGWVRKRLFLVVSHVHIDHVGNLDLVDEFRKVKCFAEVEIVCGQTLEAELSLCDGRIRVLKTPGHTDHDISLVVESSNYGKVAIAGDCFESHADIADPSIWKAVSLYPEEQEKSRLRILDTEKVDFIIPGHGPGFVVASEVDNTTHSSEVCIPANIDLFLDETTNPVRKMIAQSDGSADEISIIDIQDIRILVNCGPAVKRIMSEEDRKKVDIVVVTGGFLNTYCLGLFSQAQIILGHDLAAPNSIYTGDHVKDDTIKLGSGIRLDFEGSNLKIGILENVREESIASHARIL</sequence>
<dbReference type="InterPro" id="IPR001279">
    <property type="entry name" value="Metallo-B-lactamas"/>
</dbReference>
<evidence type="ECO:0000259" key="7">
    <source>
        <dbReference type="SMART" id="SM00849"/>
    </source>
</evidence>
<dbReference type="SUPFAM" id="SSF56281">
    <property type="entry name" value="Metallo-hydrolase/oxidoreductase"/>
    <property type="match status" value="1"/>
</dbReference>
<evidence type="ECO:0000256" key="5">
    <source>
        <dbReference type="ARBA" id="ARBA00044690"/>
    </source>
</evidence>
<comment type="caution">
    <text evidence="8">The sequence shown here is derived from an EMBL/GenBank/DDBJ whole genome shotgun (WGS) entry which is preliminary data.</text>
</comment>
<evidence type="ECO:0000313" key="8">
    <source>
        <dbReference type="EMBL" id="KAK0404992.1"/>
    </source>
</evidence>
<dbReference type="Pfam" id="PF00753">
    <property type="entry name" value="Lactamase_B"/>
    <property type="match status" value="1"/>
</dbReference>
<comment type="catalytic activity">
    <reaction evidence="5">
        <text>a ribonucleotidyl-ribonucleotide-RNA + H2O = a 3'-end ribonucleotide-RNA + a 5'-end 5'-phospho-ribonucleoside-RNA + H(+)</text>
        <dbReference type="Rhea" id="RHEA:68096"/>
        <dbReference type="Rhea" id="RHEA-COMP:15179"/>
        <dbReference type="Rhea" id="RHEA-COMP:17355"/>
        <dbReference type="Rhea" id="RHEA-COMP:17428"/>
        <dbReference type="ChEBI" id="CHEBI:15377"/>
        <dbReference type="ChEBI" id="CHEBI:15378"/>
        <dbReference type="ChEBI" id="CHEBI:74896"/>
        <dbReference type="ChEBI" id="CHEBI:138282"/>
        <dbReference type="ChEBI" id="CHEBI:173118"/>
    </reaction>
    <physiologicalReaction direction="left-to-right" evidence="5">
        <dbReference type="Rhea" id="RHEA:68097"/>
    </physiologicalReaction>
</comment>
<dbReference type="PANTHER" id="PTHR23200:SF48">
    <property type="entry name" value="METALLO-BETA-LACTAMASE DOMAIN-CONTAINING PROTEIN 1"/>
    <property type="match status" value="1"/>
</dbReference>
<name>A0AA39HFN7_9BILA</name>
<comment type="subunit">
    <text evidence="2">Homodimer.</text>
</comment>
<dbReference type="PANTHER" id="PTHR23200">
    <property type="entry name" value="METALLO-BETA-LACTAMASE DOMAIN-CONTAINING PROTEIN 1"/>
    <property type="match status" value="1"/>
</dbReference>
<evidence type="ECO:0000256" key="2">
    <source>
        <dbReference type="ARBA" id="ARBA00011738"/>
    </source>
</evidence>
<evidence type="ECO:0000313" key="9">
    <source>
        <dbReference type="Proteomes" id="UP001175271"/>
    </source>
</evidence>
<feature type="domain" description="Metallo-beta-lactamase" evidence="7">
    <location>
        <begin position="33"/>
        <end position="206"/>
    </location>
</feature>
<reference evidence="8" key="1">
    <citation type="submission" date="2023-06" db="EMBL/GenBank/DDBJ databases">
        <title>Genomic analysis of the entomopathogenic nematode Steinernema hermaphroditum.</title>
        <authorList>
            <person name="Schwarz E.M."/>
            <person name="Heppert J.K."/>
            <person name="Baniya A."/>
            <person name="Schwartz H.T."/>
            <person name="Tan C.-H."/>
            <person name="Antoshechkin I."/>
            <person name="Sternberg P.W."/>
            <person name="Goodrich-Blair H."/>
            <person name="Dillman A.R."/>
        </authorList>
    </citation>
    <scope>NUCLEOTIDE SEQUENCE</scope>
    <source>
        <strain evidence="8">PS9179</strain>
        <tissue evidence="8">Whole animal</tissue>
    </source>
</reference>
<organism evidence="8 9">
    <name type="scientific">Steinernema hermaphroditum</name>
    <dbReference type="NCBI Taxonomy" id="289476"/>
    <lineage>
        <taxon>Eukaryota</taxon>
        <taxon>Metazoa</taxon>
        <taxon>Ecdysozoa</taxon>
        <taxon>Nematoda</taxon>
        <taxon>Chromadorea</taxon>
        <taxon>Rhabditida</taxon>
        <taxon>Tylenchina</taxon>
        <taxon>Panagrolaimomorpha</taxon>
        <taxon>Strongyloidoidea</taxon>
        <taxon>Steinernematidae</taxon>
        <taxon>Steinernema</taxon>
    </lineage>
</organism>
<comment type="function">
    <text evidence="6">Endoribonuclease that catalyzes the hydrolysis of histone-coding pre-mRNA 3'-end. Involved in histone pre-mRNA processing during the S-phase of the cell cycle, which is required for entering/progressing through S-phase. Cleaves histone pre-mRNA at a major and a minor cleavage site after the 5'-ACCCA-3' and the 5'-ACCCACA-3' sequence, respectively, and located downstream of the stem-loop. May require the presence of the HDE element located at the histone pre-RNA 3'-end to avoid non-specific cleavage.</text>
</comment>
<protein>
    <recommendedName>
        <fullName evidence="3">Metallo-beta-lactamase domain-containing protein 1</fullName>
    </recommendedName>
    <alternativeName>
        <fullName evidence="4">Endoribonuclease MBLAC1</fullName>
    </alternativeName>
</protein>
<dbReference type="GO" id="GO:0005829">
    <property type="term" value="C:cytosol"/>
    <property type="evidence" value="ECO:0007669"/>
    <property type="project" value="UniProtKB-SubCell"/>
</dbReference>
<gene>
    <name evidence="8" type="ORF">QR680_017746</name>
</gene>
<dbReference type="SMART" id="SM00849">
    <property type="entry name" value="Lactamase_B"/>
    <property type="match status" value="1"/>
</dbReference>
<evidence type="ECO:0000256" key="1">
    <source>
        <dbReference type="ARBA" id="ARBA00004514"/>
    </source>
</evidence>
<dbReference type="AlphaFoldDB" id="A0AA39HFN7"/>
<dbReference type="InterPro" id="IPR036866">
    <property type="entry name" value="RibonucZ/Hydroxyglut_hydro"/>
</dbReference>
<dbReference type="InterPro" id="IPR039344">
    <property type="entry name" value="MBLAC1"/>
</dbReference>
<dbReference type="Proteomes" id="UP001175271">
    <property type="component" value="Unassembled WGS sequence"/>
</dbReference>
<keyword evidence="9" id="KW-1185">Reference proteome</keyword>
<evidence type="ECO:0000256" key="4">
    <source>
        <dbReference type="ARBA" id="ARBA00032988"/>
    </source>
</evidence>
<dbReference type="Gene3D" id="3.60.15.10">
    <property type="entry name" value="Ribonuclease Z/Hydroxyacylglutathione hydrolase-like"/>
    <property type="match status" value="1"/>
</dbReference>
<evidence type="ECO:0000256" key="6">
    <source>
        <dbReference type="ARBA" id="ARBA00045869"/>
    </source>
</evidence>
<evidence type="ECO:0000256" key="3">
    <source>
        <dbReference type="ARBA" id="ARBA00014856"/>
    </source>
</evidence>
<dbReference type="EMBL" id="JAUCMV010000004">
    <property type="protein sequence ID" value="KAK0404992.1"/>
    <property type="molecule type" value="Genomic_DNA"/>
</dbReference>
<accession>A0AA39HFN7</accession>